<evidence type="ECO:0008006" key="3">
    <source>
        <dbReference type="Google" id="ProtNLM"/>
    </source>
</evidence>
<sequence length="170" mass="18912">MVCFSSKQDQLNSIIQTLEVSLPTELDHYAEELQDPHFDVDDYDSSPGTDDGPTPLSAGLICILLKLNKEVMQFALEVERQSASAWVQRTTRVEEWGKGWLVVDSTHVPLAWKPGMMSQEPFGYKGFYSMNVALVILPHSHHIVESVVGQPGSVQDSKVWTSGSNVLKKP</sequence>
<organism evidence="1 2">
    <name type="scientific">Ustilago bromivora</name>
    <dbReference type="NCBI Taxonomy" id="307758"/>
    <lineage>
        <taxon>Eukaryota</taxon>
        <taxon>Fungi</taxon>
        <taxon>Dikarya</taxon>
        <taxon>Basidiomycota</taxon>
        <taxon>Ustilaginomycotina</taxon>
        <taxon>Ustilaginomycetes</taxon>
        <taxon>Ustilaginales</taxon>
        <taxon>Ustilaginaceae</taxon>
        <taxon>Ustilago</taxon>
    </lineage>
</organism>
<evidence type="ECO:0000313" key="1">
    <source>
        <dbReference type="EMBL" id="SAM83766.1"/>
    </source>
</evidence>
<accession>A0A1K0G7U0</accession>
<reference evidence="2" key="1">
    <citation type="submission" date="2016-04" db="EMBL/GenBank/DDBJ databases">
        <authorList>
            <person name="Guldener U."/>
            <person name="Guldener U."/>
        </authorList>
    </citation>
    <scope>NUCLEOTIDE SEQUENCE [LARGE SCALE GENOMIC DNA]</scope>
    <source>
        <strain evidence="2">UB2112</strain>
    </source>
</reference>
<evidence type="ECO:0000313" key="2">
    <source>
        <dbReference type="Proteomes" id="UP000179920"/>
    </source>
</evidence>
<proteinExistence type="predicted"/>
<dbReference type="AlphaFoldDB" id="A0A1K0G7U0"/>
<name>A0A1K0G7U0_9BASI</name>
<protein>
    <recommendedName>
        <fullName evidence="3">DDE Tnp4 domain-containing protein</fullName>
    </recommendedName>
</protein>
<gene>
    <name evidence="1" type="ORF">UBRO_20205</name>
</gene>
<dbReference type="Proteomes" id="UP000179920">
    <property type="component" value="Chromosome XI"/>
</dbReference>
<dbReference type="EMBL" id="LT558127">
    <property type="protein sequence ID" value="SAM83766.1"/>
    <property type="molecule type" value="Genomic_DNA"/>
</dbReference>